<dbReference type="GO" id="GO:0044205">
    <property type="term" value="P:'de novo' UMP biosynthetic process"/>
    <property type="evidence" value="ECO:0007669"/>
    <property type="project" value="UniProtKB-UniPathway"/>
</dbReference>
<proteinExistence type="inferred from homology"/>
<dbReference type="InterPro" id="IPR012135">
    <property type="entry name" value="Dihydroorotate_DH_1_2"/>
</dbReference>
<dbReference type="InterPro" id="IPR005720">
    <property type="entry name" value="Dihydroorotate_DH_cat"/>
</dbReference>
<dbReference type="InterPro" id="IPR024920">
    <property type="entry name" value="Dihydroorotate_DH_1"/>
</dbReference>
<accession>A0A6J7DP64</accession>
<feature type="domain" description="Dihydroorotate dehydrogenase catalytic" evidence="10">
    <location>
        <begin position="8"/>
        <end position="288"/>
    </location>
</feature>
<dbReference type="GO" id="GO:0005737">
    <property type="term" value="C:cytoplasm"/>
    <property type="evidence" value="ECO:0007669"/>
    <property type="project" value="UniProtKB-SubCell"/>
</dbReference>
<evidence type="ECO:0000256" key="9">
    <source>
        <dbReference type="ARBA" id="ARBA00023002"/>
    </source>
</evidence>
<protein>
    <submittedName>
        <fullName evidence="11">Unannotated protein</fullName>
    </submittedName>
</protein>
<evidence type="ECO:0000256" key="6">
    <source>
        <dbReference type="ARBA" id="ARBA00022630"/>
    </source>
</evidence>
<gene>
    <name evidence="11" type="ORF">UFOPK3381_00750</name>
</gene>
<evidence type="ECO:0000256" key="7">
    <source>
        <dbReference type="ARBA" id="ARBA00022643"/>
    </source>
</evidence>
<evidence type="ECO:0000256" key="5">
    <source>
        <dbReference type="ARBA" id="ARBA00022490"/>
    </source>
</evidence>
<evidence type="ECO:0000256" key="8">
    <source>
        <dbReference type="ARBA" id="ARBA00022975"/>
    </source>
</evidence>
<dbReference type="InterPro" id="IPR013785">
    <property type="entry name" value="Aldolase_TIM"/>
</dbReference>
<dbReference type="EMBL" id="CAFBLN010000024">
    <property type="protein sequence ID" value="CAB4870069.1"/>
    <property type="molecule type" value="Genomic_DNA"/>
</dbReference>
<evidence type="ECO:0000313" key="11">
    <source>
        <dbReference type="EMBL" id="CAB4870069.1"/>
    </source>
</evidence>
<sequence length="305" mass="31178">MSRREVALETTVGSVDLRSCVLTASGTAGHGAELAEYGELGALGAVVTKSLSSFAWAGNPAPRVAPAGDDMINAVGLAGPGVAAWRDHGLRALHEHGATVVASIWGRSTQEFAEAANAMRGADVVALEINASCPNLESRNAIFANSAEATAELVRACRDSGLPRWVKLTLTAPDLVEVATAALEAGAEALVIGNTLTGMILDPSTGRPVLGNGGGGVSGRSLLPVATRAIYDVRRSLPSAPIIGIGGVWSGEDAITLISAGATAVGVGTASLASPRAPWRIQREIARWLYKHATSLDAVRGRAHG</sequence>
<keyword evidence="5" id="KW-0963">Cytoplasm</keyword>
<keyword evidence="7" id="KW-0288">FMN</keyword>
<dbReference type="PROSITE" id="PS00912">
    <property type="entry name" value="DHODEHASE_2"/>
    <property type="match status" value="1"/>
</dbReference>
<dbReference type="Gene3D" id="3.20.20.70">
    <property type="entry name" value="Aldolase class I"/>
    <property type="match status" value="1"/>
</dbReference>
<dbReference type="UniPathway" id="UPA00070"/>
<keyword evidence="6" id="KW-0285">Flavoprotein</keyword>
<dbReference type="GO" id="GO:0004152">
    <property type="term" value="F:dihydroorotate dehydrogenase activity"/>
    <property type="evidence" value="ECO:0007669"/>
    <property type="project" value="InterPro"/>
</dbReference>
<comment type="subcellular location">
    <subcellularLocation>
        <location evidence="2">Cytoplasm</location>
    </subcellularLocation>
</comment>
<keyword evidence="9" id="KW-0560">Oxidoreductase</keyword>
<dbReference type="InterPro" id="IPR001295">
    <property type="entry name" value="Dihydroorotate_DH_CS"/>
</dbReference>
<dbReference type="HAMAP" id="MF_00224">
    <property type="entry name" value="DHO_dh_type1"/>
    <property type="match status" value="1"/>
</dbReference>
<evidence type="ECO:0000256" key="1">
    <source>
        <dbReference type="ARBA" id="ARBA00001917"/>
    </source>
</evidence>
<dbReference type="AlphaFoldDB" id="A0A6J7DP64"/>
<dbReference type="SUPFAM" id="SSF51395">
    <property type="entry name" value="FMN-linked oxidoreductases"/>
    <property type="match status" value="1"/>
</dbReference>
<evidence type="ECO:0000259" key="10">
    <source>
        <dbReference type="Pfam" id="PF01180"/>
    </source>
</evidence>
<keyword evidence="8" id="KW-0665">Pyrimidine biosynthesis</keyword>
<comment type="similarity">
    <text evidence="4">Belongs to the dihydroorotate dehydrogenase family. Type 1 subfamily.</text>
</comment>
<reference evidence="11" key="1">
    <citation type="submission" date="2020-05" db="EMBL/GenBank/DDBJ databases">
        <authorList>
            <person name="Chiriac C."/>
            <person name="Salcher M."/>
            <person name="Ghai R."/>
            <person name="Kavagutti S V."/>
        </authorList>
    </citation>
    <scope>NUCLEOTIDE SEQUENCE</scope>
</reference>
<dbReference type="InterPro" id="IPR050074">
    <property type="entry name" value="DHO_dehydrogenase"/>
</dbReference>
<dbReference type="Pfam" id="PF01180">
    <property type="entry name" value="DHO_dh"/>
    <property type="match status" value="1"/>
</dbReference>
<dbReference type="PANTHER" id="PTHR48109:SF1">
    <property type="entry name" value="DIHYDROOROTATE DEHYDROGENASE (FUMARATE)"/>
    <property type="match status" value="1"/>
</dbReference>
<name>A0A6J7DP64_9ZZZZ</name>
<dbReference type="PIRSF" id="PIRSF000164">
    <property type="entry name" value="DHO_oxidase"/>
    <property type="match status" value="1"/>
</dbReference>
<organism evidence="11">
    <name type="scientific">freshwater metagenome</name>
    <dbReference type="NCBI Taxonomy" id="449393"/>
    <lineage>
        <taxon>unclassified sequences</taxon>
        <taxon>metagenomes</taxon>
        <taxon>ecological metagenomes</taxon>
    </lineage>
</organism>
<dbReference type="GO" id="GO:0006207">
    <property type="term" value="P:'de novo' pyrimidine nucleobase biosynthetic process"/>
    <property type="evidence" value="ECO:0007669"/>
    <property type="project" value="InterPro"/>
</dbReference>
<dbReference type="PANTHER" id="PTHR48109">
    <property type="entry name" value="DIHYDROOROTATE DEHYDROGENASE (QUINONE), MITOCHONDRIAL-RELATED"/>
    <property type="match status" value="1"/>
</dbReference>
<evidence type="ECO:0000256" key="2">
    <source>
        <dbReference type="ARBA" id="ARBA00004496"/>
    </source>
</evidence>
<evidence type="ECO:0000256" key="4">
    <source>
        <dbReference type="ARBA" id="ARBA00008008"/>
    </source>
</evidence>
<comment type="pathway">
    <text evidence="3">Pyrimidine metabolism; UMP biosynthesis via de novo pathway.</text>
</comment>
<evidence type="ECO:0000256" key="3">
    <source>
        <dbReference type="ARBA" id="ARBA00004725"/>
    </source>
</evidence>
<comment type="cofactor">
    <cofactor evidence="1">
        <name>FMN</name>
        <dbReference type="ChEBI" id="CHEBI:58210"/>
    </cofactor>
</comment>